<keyword evidence="2" id="KW-1185">Reference proteome</keyword>
<reference evidence="1" key="1">
    <citation type="submission" date="2020-07" db="EMBL/GenBank/DDBJ databases">
        <authorList>
            <person name="Ladero V."/>
        </authorList>
    </citation>
    <scope>NUCLEOTIDE SEQUENCE</scope>
</reference>
<dbReference type="EMBL" id="CAJDKA010000002">
    <property type="protein sequence ID" value="CAD0299946.1"/>
    <property type="molecule type" value="Genomic_DNA"/>
</dbReference>
<sequence length="1213" mass="136469">MSNFFRNIHPLLRRNKRPEKYDDTNFAVLNALNYELTQAEQETIASKIQSSLESATDTYLDTWGDWFGVYRKDGWDDEYYRARIIRELLLKRGTIPAIIDALVDFLNDNDAVVQIYEPWRNIFYTNKSKLNGDDHLMGYYYRFAIIDISIDRPFPPEIVEIIKAFKPAGVLFYLRLDTSLDKNKTTVESPYVYLDVTNKTELEFLNGLYYDLRGNINLSDQRTQVVGNNIFHTNNSKLNGEDVLAGAFNHGRGYIHLASTTLLDYTPKATDSMSNLKTTLGEAGSDMYNQTKEKDGRTASIQVPATKNVHTLYSNSLDFGDYDYSTAPNLMRTITFSDLSTMETPTGIVPTGVTDKGDYFEIDLTTMGVSESKLLWIPMTPRPQVGKQYTYSIELMCDEGEMNEVYIRPCYRNANGVVVANFNSITTTVTSTWKRYSRITYKATNEMVNSTLQALQFYFPPAVTRRKLYVRYNIMVQEGDQTSSQAPANQMPKTTTDKWYAISDVERTEEAGNITSFKYPAKTGINKIAYLQNNKNLIPLLSDKKQYTLSAEVWLEKEVNAPVVYRVNDGNGTAKVLMVANTVNVPAKQWTKVSTTQTINLPSNPNILPYFKASDFKPTSGATVEDVGKGIQVTFSKTDGATFLECIPNLQGLKANTKYTMSADITVKEGYTGKLENLRIYYRKFPGGTGIINMRATNAVVGQKTQIKVTENSSANTDPTEYDRMYLTIHTTSTEPFVGTVLIENLKVEEGETCTPDYPQHWVQLNAPESYEGTIKIKNDSIKIQEGAKTTKPAWKPNLLAEPYEVGDVPTQPNIADPTVKFPINVNTYKVYEGDMLESFKVGETYTVTIKGRKPAQKTFSVYNAGTVFLGHLTPVEGLSDVWTGTFTVSLINSFYPNRLQIYQLVNDNQNGEVQIDWLKIEKGNTRTPNIDSYDYVGSLIEDTETPTLDPTKYTWTVNGDVTNKKAYMVFDIKTFIEENYATEFEKLVADLGEDQALNAVFENFNISTALKALVSPSSPINFSVELYDFSTSAWHKLNTDSLDLRMRTFNLVANRITDYLNDYKLLFVRYVFDNETDKDVTVELDMLNILFNYRLGDGYSVGLQSKVETLTDIPASNVSLSKESLVLGIGESEAVTATLLPVNATNTNLEWLILDPNIAEVSSSGNITGLSEGKTKLIVYGDDRNVSAECDVKVVIRPTAIALDKETININI</sequence>
<comment type="caution">
    <text evidence="1">The sequence shown here is derived from an EMBL/GenBank/DDBJ whole genome shotgun (WGS) entry which is preliminary data.</text>
</comment>
<protein>
    <submittedName>
        <fullName evidence="1">Phage protein</fullName>
    </submittedName>
</protein>
<proteinExistence type="predicted"/>
<dbReference type="Proteomes" id="UP000547887">
    <property type="component" value="Unassembled WGS sequence"/>
</dbReference>
<accession>A0ACA9AT89</accession>
<organism evidence="1 2">
    <name type="scientific">Enterococcus phage 163</name>
    <dbReference type="NCBI Taxonomy" id="2699794"/>
    <lineage>
        <taxon>Viruses</taxon>
        <taxon>Duplodnaviria</taxon>
        <taxon>Heunggongvirae</taxon>
        <taxon>Uroviricota</taxon>
        <taxon>Caudoviricetes</taxon>
        <taxon>Herelleviridae</taxon>
        <taxon>Brockvirinae</taxon>
        <taxon>Schiekvirus</taxon>
        <taxon>Schiekvirus 163</taxon>
    </lineage>
</organism>
<evidence type="ECO:0000313" key="2">
    <source>
        <dbReference type="Proteomes" id="UP000547887"/>
    </source>
</evidence>
<name>A0ACA9AT89_9CAUD</name>
<evidence type="ECO:0000313" key="1">
    <source>
        <dbReference type="EMBL" id="CAD0299946.1"/>
    </source>
</evidence>